<keyword evidence="3" id="KW-0472">Membrane</keyword>
<comment type="caution">
    <text evidence="4">The sequence shown here is derived from an EMBL/GenBank/DDBJ whole genome shotgun (WGS) entry which is preliminary data.</text>
</comment>
<keyword evidence="5" id="KW-1185">Reference proteome</keyword>
<evidence type="ECO:0000256" key="3">
    <source>
        <dbReference type="SAM" id="Phobius"/>
    </source>
</evidence>
<dbReference type="RefSeq" id="WP_046647965.1">
    <property type="nucleotide sequence ID" value="NZ_VKDK01000014.1"/>
</dbReference>
<gene>
    <name evidence="4" type="ORF">FNY97_08910</name>
</gene>
<keyword evidence="3" id="KW-1133">Transmembrane helix</keyword>
<keyword evidence="3" id="KW-0812">Transmembrane</keyword>
<dbReference type="EMBL" id="VKDK01000014">
    <property type="protein sequence ID" value="TRX60938.1"/>
    <property type="molecule type" value="Genomic_DNA"/>
</dbReference>
<proteinExistence type="predicted"/>
<feature type="compositionally biased region" description="Polar residues" evidence="2">
    <location>
        <begin position="27"/>
        <end position="38"/>
    </location>
</feature>
<evidence type="ECO:0000313" key="5">
    <source>
        <dbReference type="Proteomes" id="UP000320443"/>
    </source>
</evidence>
<organism evidence="4 5">
    <name type="scientific">Corynebacterium hiratae</name>
    <dbReference type="NCBI Taxonomy" id="3139423"/>
    <lineage>
        <taxon>Bacteria</taxon>
        <taxon>Bacillati</taxon>
        <taxon>Actinomycetota</taxon>
        <taxon>Actinomycetes</taxon>
        <taxon>Mycobacteriales</taxon>
        <taxon>Corynebacteriaceae</taxon>
        <taxon>Corynebacterium</taxon>
    </lineage>
</organism>
<feature type="region of interest" description="Disordered" evidence="2">
    <location>
        <begin position="189"/>
        <end position="284"/>
    </location>
</feature>
<evidence type="ECO:0000313" key="4">
    <source>
        <dbReference type="EMBL" id="TRX60938.1"/>
    </source>
</evidence>
<reference evidence="4 5" key="1">
    <citation type="submission" date="2019-07" db="EMBL/GenBank/DDBJ databases">
        <title>Draft genome of C. aurimucosum strain 2274.</title>
        <authorList>
            <person name="Pacheco L.G.C."/>
            <person name="Aguiar E.R.G.R."/>
            <person name="Santos C.S."/>
            <person name="Rocha D.J.P.G."/>
            <person name="Sant'Anna L.O."/>
            <person name="Mattos-Guaraldi A.L."/>
            <person name="Santos L.S."/>
        </authorList>
    </citation>
    <scope>NUCLEOTIDE SEQUENCE [LARGE SCALE GENOMIC DNA]</scope>
    <source>
        <strain evidence="4 5">2274</strain>
    </source>
</reference>
<feature type="compositionally biased region" description="Basic and acidic residues" evidence="2">
    <location>
        <begin position="232"/>
        <end position="242"/>
    </location>
</feature>
<protein>
    <submittedName>
        <fullName evidence="4">Uncharacterized protein</fullName>
    </submittedName>
</protein>
<evidence type="ECO:0000256" key="1">
    <source>
        <dbReference type="SAM" id="Coils"/>
    </source>
</evidence>
<dbReference type="Proteomes" id="UP000320443">
    <property type="component" value="Unassembled WGS sequence"/>
</dbReference>
<feature type="transmembrane region" description="Helical" evidence="3">
    <location>
        <begin position="97"/>
        <end position="119"/>
    </location>
</feature>
<feature type="compositionally biased region" description="Basic and acidic residues" evidence="2">
    <location>
        <begin position="1"/>
        <end position="20"/>
    </location>
</feature>
<evidence type="ECO:0000256" key="2">
    <source>
        <dbReference type="SAM" id="MobiDB-lite"/>
    </source>
</evidence>
<dbReference type="AlphaFoldDB" id="A0A553FUK4"/>
<name>A0A553FUK4_9CORY</name>
<accession>A0A553FUK4</accession>
<keyword evidence="1" id="KW-0175">Coiled coil</keyword>
<feature type="coiled-coil region" evidence="1">
    <location>
        <begin position="130"/>
        <end position="164"/>
    </location>
</feature>
<sequence length="284" mass="30588">MTLRDRTAQATYHRDHERTHTMGASRDFTTGSDFSGQGTALLERGRRTTPLPSRTPHRSTVPARRVGTGLRGNRLGSKQVVSNRGRRVVQPTRVTGLFARLSFIAIGLLITGVAAAMWLSGLSTSQTFKIQELTAHESTLDNQLETLNRDLENVRSASDVARRAHEAKMGVPVQPGVVEVDADGNVEQKREATPDMESVIDVNGEPVRPGQASSDPHATANVSDNLNARPTLSERNREREGAESGASRSDNHPDGGESTNDGQSAEGNVELPDIPAQAPYAARG</sequence>
<feature type="compositionally biased region" description="Polar residues" evidence="2">
    <location>
        <begin position="257"/>
        <end position="266"/>
    </location>
</feature>
<feature type="region of interest" description="Disordered" evidence="2">
    <location>
        <begin position="1"/>
        <end position="73"/>
    </location>
</feature>
<feature type="compositionally biased region" description="Polar residues" evidence="2">
    <location>
        <begin position="211"/>
        <end position="230"/>
    </location>
</feature>